<feature type="domain" description="TsaA-like" evidence="3">
    <location>
        <begin position="7"/>
        <end position="137"/>
    </location>
</feature>
<dbReference type="PROSITE" id="PS51668">
    <property type="entry name" value="TSAA_2"/>
    <property type="match status" value="1"/>
</dbReference>
<dbReference type="SUPFAM" id="SSF118196">
    <property type="entry name" value="YaeB-like"/>
    <property type="match status" value="1"/>
</dbReference>
<organism evidence="4 5">
    <name type="scientific">Muiribacterium halophilum</name>
    <dbReference type="NCBI Taxonomy" id="2053465"/>
    <lineage>
        <taxon>Bacteria</taxon>
        <taxon>Candidatus Muiribacteriota</taxon>
        <taxon>Candidatus Muiribacteriia</taxon>
        <taxon>Candidatus Muiribacteriales</taxon>
        <taxon>Candidatus Muiribacteriaceae</taxon>
        <taxon>Candidatus Muiribacterium</taxon>
    </lineage>
</organism>
<keyword evidence="4" id="KW-0489">Methyltransferase</keyword>
<dbReference type="PANTHER" id="PTHR12818">
    <property type="entry name" value="TRNA (ADENINE(37)-N6)-METHYLTRANSFERASE"/>
    <property type="match status" value="1"/>
</dbReference>
<keyword evidence="1" id="KW-0949">S-adenosyl-L-methionine</keyword>
<dbReference type="InterPro" id="IPR040372">
    <property type="entry name" value="YaeB-like"/>
</dbReference>
<sequence>MKNQMTFKKIGTIYSPFKERAGMPIQPVGSKESGKVVVDKEFQDGLKDLDGFSYIILIYHFDRSGEHELLVRPFMDERERGVFATRSPKRPNNIGISVVKLEKIEENILHVYGIDVLDKTPLIDIKPYIPQFEPQDDDIKTGWMKKSRKHVSTKKSDGRFL</sequence>
<evidence type="ECO:0000313" key="4">
    <source>
        <dbReference type="EMBL" id="PLX16256.1"/>
    </source>
</evidence>
<reference evidence="4 5" key="1">
    <citation type="submission" date="2017-11" db="EMBL/GenBank/DDBJ databases">
        <title>Genome-resolved metagenomics identifies genetic mobility, metabolic interactions, and unexpected diversity in perchlorate-reducing communities.</title>
        <authorList>
            <person name="Barnum T.P."/>
            <person name="Figueroa I.A."/>
            <person name="Carlstrom C.I."/>
            <person name="Lucas L.N."/>
            <person name="Engelbrektson A.L."/>
            <person name="Coates J.D."/>
        </authorList>
    </citation>
    <scope>NUCLEOTIDE SEQUENCE [LARGE SCALE GENOMIC DNA]</scope>
    <source>
        <strain evidence="4">BM706</strain>
    </source>
</reference>
<protein>
    <submittedName>
        <fullName evidence="4">tRNA (N6-threonylcarbamoyladenosine(37)-N6)-methyltransferase TrmO</fullName>
    </submittedName>
</protein>
<evidence type="ECO:0000313" key="5">
    <source>
        <dbReference type="Proteomes" id="UP000234857"/>
    </source>
</evidence>
<dbReference type="GO" id="GO:0008168">
    <property type="term" value="F:methyltransferase activity"/>
    <property type="evidence" value="ECO:0007669"/>
    <property type="project" value="UniProtKB-KW"/>
</dbReference>
<name>A0A2N5ZC58_MUIH1</name>
<dbReference type="InterPro" id="IPR036413">
    <property type="entry name" value="YaeB-like_sf"/>
</dbReference>
<accession>A0A2N5ZC58</accession>
<dbReference type="GO" id="GO:0032259">
    <property type="term" value="P:methylation"/>
    <property type="evidence" value="ECO:0007669"/>
    <property type="project" value="UniProtKB-KW"/>
</dbReference>
<dbReference type="AlphaFoldDB" id="A0A2N5ZC58"/>
<evidence type="ECO:0000256" key="1">
    <source>
        <dbReference type="ARBA" id="ARBA00022691"/>
    </source>
</evidence>
<dbReference type="InterPro" id="IPR036414">
    <property type="entry name" value="YaeB_N_sf"/>
</dbReference>
<dbReference type="Proteomes" id="UP000234857">
    <property type="component" value="Unassembled WGS sequence"/>
</dbReference>
<comment type="caution">
    <text evidence="4">The sequence shown here is derived from an EMBL/GenBank/DDBJ whole genome shotgun (WGS) entry which is preliminary data.</text>
</comment>
<proteinExistence type="inferred from homology"/>
<keyword evidence="4" id="KW-0808">Transferase</keyword>
<gene>
    <name evidence="4" type="primary">tsaA</name>
    <name evidence="4" type="ORF">C0601_10610</name>
</gene>
<dbReference type="Pfam" id="PF01980">
    <property type="entry name" value="TrmO_N"/>
    <property type="match status" value="1"/>
</dbReference>
<evidence type="ECO:0000256" key="2">
    <source>
        <dbReference type="ARBA" id="ARBA00033753"/>
    </source>
</evidence>
<dbReference type="PROSITE" id="PS01318">
    <property type="entry name" value="TSAA_1"/>
    <property type="match status" value="1"/>
</dbReference>
<dbReference type="NCBIfam" id="TIGR00104">
    <property type="entry name" value="tRNA_TsaA"/>
    <property type="match status" value="1"/>
</dbReference>
<dbReference type="CDD" id="cd09281">
    <property type="entry name" value="UPF0066"/>
    <property type="match status" value="1"/>
</dbReference>
<dbReference type="EMBL" id="PKTG01000120">
    <property type="protein sequence ID" value="PLX16256.1"/>
    <property type="molecule type" value="Genomic_DNA"/>
</dbReference>
<dbReference type="PANTHER" id="PTHR12818:SF0">
    <property type="entry name" value="TRNA (ADENINE(37)-N6)-METHYLTRANSFERASE"/>
    <property type="match status" value="1"/>
</dbReference>
<dbReference type="InterPro" id="IPR023368">
    <property type="entry name" value="UPF0066_cons_site"/>
</dbReference>
<comment type="similarity">
    <text evidence="2">Belongs to the tRNA methyltransferase O family.</text>
</comment>
<dbReference type="InterPro" id="IPR023370">
    <property type="entry name" value="TrmO-like_N"/>
</dbReference>
<dbReference type="Gene3D" id="2.40.30.70">
    <property type="entry name" value="YaeB-like"/>
    <property type="match status" value="1"/>
</dbReference>
<evidence type="ECO:0000259" key="3">
    <source>
        <dbReference type="PROSITE" id="PS51668"/>
    </source>
</evidence>